<evidence type="ECO:0000256" key="2">
    <source>
        <dbReference type="ARBA" id="ARBA00004370"/>
    </source>
</evidence>
<dbReference type="InterPro" id="IPR005467">
    <property type="entry name" value="His_kinase_dom"/>
</dbReference>
<gene>
    <name evidence="14" type="ORF">AGR2A_pa40080</name>
</gene>
<dbReference type="Proteomes" id="UP000191933">
    <property type="component" value="Unassembled WGS sequence"/>
</dbReference>
<keyword evidence="8 11" id="KW-1133">Transmembrane helix</keyword>
<organism evidence="14 15">
    <name type="scientific">Agrobacterium genomosp. 2 str. CFBP 5494</name>
    <dbReference type="NCBI Taxonomy" id="1183436"/>
    <lineage>
        <taxon>Bacteria</taxon>
        <taxon>Pseudomonadati</taxon>
        <taxon>Pseudomonadota</taxon>
        <taxon>Alphaproteobacteria</taxon>
        <taxon>Hyphomicrobiales</taxon>
        <taxon>Rhizobiaceae</taxon>
        <taxon>Rhizobium/Agrobacterium group</taxon>
        <taxon>Agrobacterium</taxon>
        <taxon>Agrobacterium tumefaciens complex</taxon>
    </lineage>
</organism>
<evidence type="ECO:0000256" key="10">
    <source>
        <dbReference type="ARBA" id="ARBA00023136"/>
    </source>
</evidence>
<dbReference type="InterPro" id="IPR003594">
    <property type="entry name" value="HATPase_dom"/>
</dbReference>
<evidence type="ECO:0000256" key="6">
    <source>
        <dbReference type="ARBA" id="ARBA00022692"/>
    </source>
</evidence>
<dbReference type="InterPro" id="IPR003661">
    <property type="entry name" value="HisK_dim/P_dom"/>
</dbReference>
<evidence type="ECO:0000313" key="14">
    <source>
        <dbReference type="EMBL" id="CUX02116.1"/>
    </source>
</evidence>
<dbReference type="Gene3D" id="1.10.287.130">
    <property type="match status" value="1"/>
</dbReference>
<dbReference type="EMBL" id="FBVY01000042">
    <property type="protein sequence ID" value="CUX02116.1"/>
    <property type="molecule type" value="Genomic_DNA"/>
</dbReference>
<dbReference type="InterPro" id="IPR050428">
    <property type="entry name" value="TCS_sensor_his_kinase"/>
</dbReference>
<dbReference type="PANTHER" id="PTHR45436">
    <property type="entry name" value="SENSOR HISTIDINE KINASE YKOH"/>
    <property type="match status" value="1"/>
</dbReference>
<keyword evidence="5" id="KW-0808">Transferase</keyword>
<keyword evidence="4" id="KW-0597">Phosphoprotein</keyword>
<evidence type="ECO:0000256" key="4">
    <source>
        <dbReference type="ARBA" id="ARBA00022553"/>
    </source>
</evidence>
<protein>
    <recommendedName>
        <fullName evidence="3">histidine kinase</fullName>
        <ecNumber evidence="3">2.7.13.3</ecNumber>
    </recommendedName>
</protein>
<evidence type="ECO:0000256" key="1">
    <source>
        <dbReference type="ARBA" id="ARBA00000085"/>
    </source>
</evidence>
<keyword evidence="7 14" id="KW-0418">Kinase</keyword>
<dbReference type="EC" id="2.7.13.3" evidence="3"/>
<dbReference type="PROSITE" id="PS50109">
    <property type="entry name" value="HIS_KIN"/>
    <property type="match status" value="1"/>
</dbReference>
<dbReference type="SUPFAM" id="SSF47384">
    <property type="entry name" value="Homodimeric domain of signal transducing histidine kinase"/>
    <property type="match status" value="1"/>
</dbReference>
<name>A0A9W5B6M8_9HYPH</name>
<dbReference type="CDD" id="cd00075">
    <property type="entry name" value="HATPase"/>
    <property type="match status" value="1"/>
</dbReference>
<dbReference type="Gene3D" id="3.30.565.10">
    <property type="entry name" value="Histidine kinase-like ATPase, C-terminal domain"/>
    <property type="match status" value="1"/>
</dbReference>
<dbReference type="InterPro" id="IPR004358">
    <property type="entry name" value="Sig_transdc_His_kin-like_C"/>
</dbReference>
<keyword evidence="9" id="KW-0902">Two-component regulatory system</keyword>
<evidence type="ECO:0000256" key="9">
    <source>
        <dbReference type="ARBA" id="ARBA00023012"/>
    </source>
</evidence>
<dbReference type="InterPro" id="IPR036890">
    <property type="entry name" value="HATPase_C_sf"/>
</dbReference>
<keyword evidence="10 11" id="KW-0472">Membrane</keyword>
<evidence type="ECO:0000256" key="5">
    <source>
        <dbReference type="ARBA" id="ARBA00022679"/>
    </source>
</evidence>
<sequence length="465" mass="50558">MTNLFCTRFATMATAFMRAGSLLKSTAIRLAVLYISLFFVAYLAANVVAYQMVLRFLDERLNSNVMERFREISVAFDTRGLSGATDMIRNHGPAIQGAETIYTLRGNSGEILAGNRRISGAPEGFSNLSPQDQHDSDNNYKLFRGALGNNDLIVGISYTDTNQLAGIVLVSFGWTTAIVLTIGLGGAGILAYRSRQRIAALSDTAYAIGHGELSKRLRISRRMDDIDVLASEVNVAISRLEASVLALTQVTTDIAHDLKTPIGRAFLILDDALEAENLADSKASIETALLELRSIADTFDALLRIAQIESRSRTASFKIFDLSILARDIFEIYESIAADSGYILSIKSDTEICSIVGDADLVSQLLTNLLANAMRHTPVGSRIEMSVRREASFIELTVSDDGPGIPVNEVPRVFDRFYRLEKSRTTFGSGLGLSMVKAIADLHQAHTSVADNSPGLKLTISFPAA</sequence>
<keyword evidence="6 11" id="KW-0812">Transmembrane</keyword>
<dbReference type="PANTHER" id="PTHR45436:SF8">
    <property type="entry name" value="HISTIDINE KINASE"/>
    <property type="match status" value="1"/>
</dbReference>
<dbReference type="PROSITE" id="PS50885">
    <property type="entry name" value="HAMP"/>
    <property type="match status" value="1"/>
</dbReference>
<dbReference type="GO" id="GO:0005886">
    <property type="term" value="C:plasma membrane"/>
    <property type="evidence" value="ECO:0007669"/>
    <property type="project" value="TreeGrafter"/>
</dbReference>
<dbReference type="AlphaFoldDB" id="A0A9W5B6M8"/>
<comment type="subcellular location">
    <subcellularLocation>
        <location evidence="2">Membrane</location>
    </subcellularLocation>
</comment>
<feature type="transmembrane region" description="Helical" evidence="11">
    <location>
        <begin position="164"/>
        <end position="192"/>
    </location>
</feature>
<dbReference type="Pfam" id="PF02518">
    <property type="entry name" value="HATPase_c"/>
    <property type="match status" value="1"/>
</dbReference>
<dbReference type="SUPFAM" id="SSF55874">
    <property type="entry name" value="ATPase domain of HSP90 chaperone/DNA topoisomerase II/histidine kinase"/>
    <property type="match status" value="1"/>
</dbReference>
<feature type="domain" description="HAMP" evidence="13">
    <location>
        <begin position="192"/>
        <end position="245"/>
    </location>
</feature>
<evidence type="ECO:0000259" key="12">
    <source>
        <dbReference type="PROSITE" id="PS50109"/>
    </source>
</evidence>
<dbReference type="InterPro" id="IPR036097">
    <property type="entry name" value="HisK_dim/P_sf"/>
</dbReference>
<dbReference type="InterPro" id="IPR003660">
    <property type="entry name" value="HAMP_dom"/>
</dbReference>
<accession>A0A9W5B6M8</accession>
<dbReference type="SMART" id="SM00387">
    <property type="entry name" value="HATPase_c"/>
    <property type="match status" value="1"/>
</dbReference>
<feature type="transmembrane region" description="Helical" evidence="11">
    <location>
        <begin position="27"/>
        <end position="53"/>
    </location>
</feature>
<dbReference type="PRINTS" id="PR00344">
    <property type="entry name" value="BCTRLSENSOR"/>
</dbReference>
<comment type="caution">
    <text evidence="14">The sequence shown here is derived from an EMBL/GenBank/DDBJ whole genome shotgun (WGS) entry which is preliminary data.</text>
</comment>
<proteinExistence type="predicted"/>
<dbReference type="CDD" id="cd00082">
    <property type="entry name" value="HisKA"/>
    <property type="match status" value="1"/>
</dbReference>
<comment type="catalytic activity">
    <reaction evidence="1">
        <text>ATP + protein L-histidine = ADP + protein N-phospho-L-histidine.</text>
        <dbReference type="EC" id="2.7.13.3"/>
    </reaction>
</comment>
<keyword evidence="15" id="KW-1185">Reference proteome</keyword>
<feature type="domain" description="Histidine kinase" evidence="12">
    <location>
        <begin position="253"/>
        <end position="465"/>
    </location>
</feature>
<evidence type="ECO:0000256" key="7">
    <source>
        <dbReference type="ARBA" id="ARBA00022777"/>
    </source>
</evidence>
<reference evidence="14 15" key="1">
    <citation type="submission" date="2016-01" db="EMBL/GenBank/DDBJ databases">
        <authorList>
            <person name="Regsiter A."/>
            <person name="william w."/>
        </authorList>
    </citation>
    <scope>NUCLEOTIDE SEQUENCE [LARGE SCALE GENOMIC DNA]</scope>
    <source>
        <strain evidence="14 15">CFBP 5494</strain>
    </source>
</reference>
<evidence type="ECO:0000256" key="3">
    <source>
        <dbReference type="ARBA" id="ARBA00012438"/>
    </source>
</evidence>
<evidence type="ECO:0000256" key="8">
    <source>
        <dbReference type="ARBA" id="ARBA00022989"/>
    </source>
</evidence>
<dbReference type="GO" id="GO:0000155">
    <property type="term" value="F:phosphorelay sensor kinase activity"/>
    <property type="evidence" value="ECO:0007669"/>
    <property type="project" value="InterPro"/>
</dbReference>
<evidence type="ECO:0000313" key="15">
    <source>
        <dbReference type="Proteomes" id="UP000191933"/>
    </source>
</evidence>
<evidence type="ECO:0000259" key="13">
    <source>
        <dbReference type="PROSITE" id="PS50885"/>
    </source>
</evidence>
<evidence type="ECO:0000256" key="11">
    <source>
        <dbReference type="SAM" id="Phobius"/>
    </source>
</evidence>